<sequence length="120" mass="12662">MNGSHSAPCSCSEELPDRVFKPDLFPLIRFLSLLSDSVPPGSARFPPVLPGEAPACSGCSSGSSSAARRVAPGRFPVSVRLQGDGVRLQAHPPPVLRVPHTPKAVEPRRQRAASVSRSIS</sequence>
<organism evidence="2 3">
    <name type="scientific">Pleuronectes platessa</name>
    <name type="common">European plaice</name>
    <dbReference type="NCBI Taxonomy" id="8262"/>
    <lineage>
        <taxon>Eukaryota</taxon>
        <taxon>Metazoa</taxon>
        <taxon>Chordata</taxon>
        <taxon>Craniata</taxon>
        <taxon>Vertebrata</taxon>
        <taxon>Euteleostomi</taxon>
        <taxon>Actinopterygii</taxon>
        <taxon>Neopterygii</taxon>
        <taxon>Teleostei</taxon>
        <taxon>Neoteleostei</taxon>
        <taxon>Acanthomorphata</taxon>
        <taxon>Carangaria</taxon>
        <taxon>Pleuronectiformes</taxon>
        <taxon>Pleuronectoidei</taxon>
        <taxon>Pleuronectidae</taxon>
        <taxon>Pleuronectes</taxon>
    </lineage>
</organism>
<dbReference type="EMBL" id="CADEAL010000859">
    <property type="protein sequence ID" value="CAB1426132.1"/>
    <property type="molecule type" value="Genomic_DNA"/>
</dbReference>
<protein>
    <submittedName>
        <fullName evidence="2">Uncharacterized protein</fullName>
    </submittedName>
</protein>
<comment type="caution">
    <text evidence="2">The sequence shown here is derived from an EMBL/GenBank/DDBJ whole genome shotgun (WGS) entry which is preliminary data.</text>
</comment>
<evidence type="ECO:0000256" key="1">
    <source>
        <dbReference type="SAM" id="MobiDB-lite"/>
    </source>
</evidence>
<dbReference type="Proteomes" id="UP001153269">
    <property type="component" value="Unassembled WGS sequence"/>
</dbReference>
<proteinExistence type="predicted"/>
<accession>A0A9N7U8V4</accession>
<feature type="region of interest" description="Disordered" evidence="1">
    <location>
        <begin position="89"/>
        <end position="120"/>
    </location>
</feature>
<name>A0A9N7U8V4_PLEPL</name>
<gene>
    <name evidence="2" type="ORF">PLEPLA_LOCUS14066</name>
</gene>
<evidence type="ECO:0000313" key="2">
    <source>
        <dbReference type="EMBL" id="CAB1426132.1"/>
    </source>
</evidence>
<evidence type="ECO:0000313" key="3">
    <source>
        <dbReference type="Proteomes" id="UP001153269"/>
    </source>
</evidence>
<keyword evidence="3" id="KW-1185">Reference proteome</keyword>
<reference evidence="2" key="1">
    <citation type="submission" date="2020-03" db="EMBL/GenBank/DDBJ databases">
        <authorList>
            <person name="Weist P."/>
        </authorList>
    </citation>
    <scope>NUCLEOTIDE SEQUENCE</scope>
</reference>
<dbReference type="AlphaFoldDB" id="A0A9N7U8V4"/>